<sequence length="604" mass="68910">MKFAHLMSALVCTVLAAMQLAKGDDKRPNILFIISDDHAAAALGTCDEDSPIPLPGFRRMAAEGMVFDRAYCANSLCGPSRACMLTGRHSNNNGFLFNDGGPDFNGAQPTYPKMLQKAGYQTGIIGKWHLQSQPTGFDNWQIFLNQGQYWNPTFLAPNAQGKTVSHREPGYVSDILTAKAISWIHNRDRSKPFCLVLGHKAPHRNWIVAPRHLRKAHQLAAKLTPPANLHENWAELPEFLKNSRQTVSRDLCNWNDNHLVQELIPFDVMKEIVPKNQLRNMVKNGRFKGEIPADFDWGKHEPKYAPITNLSFNARNAADQPGLNDLYYNFYAERTREFVKNFRAGKYPTIKKMTEQRWRWYMEDYLGTLMAVDESVNLLLDYLDQEGISENTLVIYVGDQSFYMGEHGLYDKRWIFEESLRMPLIMRWKGHIKAGARSQALVQNIDYAPTIVELAGADTPENTRTFDGVSLTPLFQTGDAPQFRERTLYYAFYEQPGEHNAARHDGIRTNRYTFARIWTPTEQERKSGKRIPSNEWMLIDNEKDPAQSRNVAFDPAYASVFAELKKQYEAARSQYRVPSNLPGDGPKKPTVKPSWGPGPDDRIK</sequence>
<name>A0A9D1VC63_9BACT</name>
<feature type="domain" description="N-sulphoglucosamine sulphohydrolase C-terminal" evidence="8">
    <location>
        <begin position="405"/>
        <end position="573"/>
    </location>
</feature>
<evidence type="ECO:0000256" key="4">
    <source>
        <dbReference type="ARBA" id="ARBA00023180"/>
    </source>
</evidence>
<dbReference type="InterPro" id="IPR000917">
    <property type="entry name" value="Sulfatase_N"/>
</dbReference>
<accession>A0A9D1VC63</accession>
<protein>
    <submittedName>
        <fullName evidence="9">Sulfatase</fullName>
    </submittedName>
</protein>
<proteinExistence type="inferred from homology"/>
<evidence type="ECO:0000313" key="10">
    <source>
        <dbReference type="Proteomes" id="UP000823964"/>
    </source>
</evidence>
<dbReference type="InterPro" id="IPR024607">
    <property type="entry name" value="Sulfatase_CS"/>
</dbReference>
<comment type="caution">
    <text evidence="9">The sequence shown here is derived from an EMBL/GenBank/DDBJ whole genome shotgun (WGS) entry which is preliminary data.</text>
</comment>
<keyword evidence="3" id="KW-0378">Hydrolase</keyword>
<dbReference type="PANTHER" id="PTHR43108">
    <property type="entry name" value="N-ACETYLGLUCOSAMINE-6-SULFATASE FAMILY MEMBER"/>
    <property type="match status" value="1"/>
</dbReference>
<comment type="similarity">
    <text evidence="1">Belongs to the sulfatase family.</text>
</comment>
<dbReference type="EMBL" id="DXFQ01000124">
    <property type="protein sequence ID" value="HIX20289.1"/>
    <property type="molecule type" value="Genomic_DNA"/>
</dbReference>
<dbReference type="Proteomes" id="UP000823964">
    <property type="component" value="Unassembled WGS sequence"/>
</dbReference>
<reference evidence="9" key="1">
    <citation type="journal article" date="2021" name="PeerJ">
        <title>Extensive microbial diversity within the chicken gut microbiome revealed by metagenomics and culture.</title>
        <authorList>
            <person name="Gilroy R."/>
            <person name="Ravi A."/>
            <person name="Getino M."/>
            <person name="Pursley I."/>
            <person name="Horton D.L."/>
            <person name="Alikhan N.F."/>
            <person name="Baker D."/>
            <person name="Gharbi K."/>
            <person name="Hall N."/>
            <person name="Watson M."/>
            <person name="Adriaenssens E.M."/>
            <person name="Foster-Nyarko E."/>
            <person name="Jarju S."/>
            <person name="Secka A."/>
            <person name="Antonio M."/>
            <person name="Oren A."/>
            <person name="Chaudhuri R.R."/>
            <person name="La Ragione R."/>
            <person name="Hildebrand F."/>
            <person name="Pallen M.J."/>
        </authorList>
    </citation>
    <scope>NUCLEOTIDE SEQUENCE</scope>
    <source>
        <strain evidence="9">14975</strain>
    </source>
</reference>
<dbReference type="Pfam" id="PF16347">
    <property type="entry name" value="SGSH_C"/>
    <property type="match status" value="1"/>
</dbReference>
<feature type="signal peptide" evidence="6">
    <location>
        <begin position="1"/>
        <end position="23"/>
    </location>
</feature>
<dbReference type="Gene3D" id="3.40.720.10">
    <property type="entry name" value="Alkaline Phosphatase, subunit A"/>
    <property type="match status" value="2"/>
</dbReference>
<dbReference type="AlphaFoldDB" id="A0A9D1VC63"/>
<dbReference type="InterPro" id="IPR017850">
    <property type="entry name" value="Alkaline_phosphatase_core_sf"/>
</dbReference>
<evidence type="ECO:0000256" key="2">
    <source>
        <dbReference type="ARBA" id="ARBA00022729"/>
    </source>
</evidence>
<keyword evidence="4" id="KW-0325">Glycoprotein</keyword>
<evidence type="ECO:0000256" key="5">
    <source>
        <dbReference type="SAM" id="MobiDB-lite"/>
    </source>
</evidence>
<dbReference type="InterPro" id="IPR032506">
    <property type="entry name" value="SGSH_C"/>
</dbReference>
<dbReference type="Pfam" id="PF00884">
    <property type="entry name" value="Sulfatase"/>
    <property type="match status" value="1"/>
</dbReference>
<dbReference type="PANTHER" id="PTHR43108:SF6">
    <property type="entry name" value="N-SULPHOGLUCOSAMINE SULPHOHYDROLASE"/>
    <property type="match status" value="1"/>
</dbReference>
<evidence type="ECO:0000259" key="8">
    <source>
        <dbReference type="Pfam" id="PF16347"/>
    </source>
</evidence>
<feature type="domain" description="Sulfatase N-terminal" evidence="7">
    <location>
        <begin position="28"/>
        <end position="206"/>
    </location>
</feature>
<reference evidence="9" key="2">
    <citation type="submission" date="2021-04" db="EMBL/GenBank/DDBJ databases">
        <authorList>
            <person name="Gilroy R."/>
        </authorList>
    </citation>
    <scope>NUCLEOTIDE SEQUENCE</scope>
    <source>
        <strain evidence="9">14975</strain>
    </source>
</reference>
<dbReference type="PROSITE" id="PS00523">
    <property type="entry name" value="SULFATASE_1"/>
    <property type="match status" value="1"/>
</dbReference>
<evidence type="ECO:0000256" key="3">
    <source>
        <dbReference type="ARBA" id="ARBA00022801"/>
    </source>
</evidence>
<dbReference type="SUPFAM" id="SSF53649">
    <property type="entry name" value="Alkaline phosphatase-like"/>
    <property type="match status" value="1"/>
</dbReference>
<dbReference type="PROSITE" id="PS00149">
    <property type="entry name" value="SULFATASE_2"/>
    <property type="match status" value="1"/>
</dbReference>
<evidence type="ECO:0000313" key="9">
    <source>
        <dbReference type="EMBL" id="HIX20289.1"/>
    </source>
</evidence>
<gene>
    <name evidence="9" type="ORF">H9862_06795</name>
</gene>
<evidence type="ECO:0000256" key="1">
    <source>
        <dbReference type="ARBA" id="ARBA00008779"/>
    </source>
</evidence>
<evidence type="ECO:0000259" key="7">
    <source>
        <dbReference type="Pfam" id="PF00884"/>
    </source>
</evidence>
<dbReference type="CDD" id="cd16031">
    <property type="entry name" value="G6S_like"/>
    <property type="match status" value="1"/>
</dbReference>
<feature type="region of interest" description="Disordered" evidence="5">
    <location>
        <begin position="575"/>
        <end position="604"/>
    </location>
</feature>
<organism evidence="9 10">
    <name type="scientific">Candidatus Akkermansia intestinigallinarum</name>
    <dbReference type="NCBI Taxonomy" id="2838431"/>
    <lineage>
        <taxon>Bacteria</taxon>
        <taxon>Pseudomonadati</taxon>
        <taxon>Verrucomicrobiota</taxon>
        <taxon>Verrucomicrobiia</taxon>
        <taxon>Verrucomicrobiales</taxon>
        <taxon>Akkermansiaceae</taxon>
        <taxon>Akkermansia</taxon>
    </lineage>
</organism>
<dbReference type="GO" id="GO:0016787">
    <property type="term" value="F:hydrolase activity"/>
    <property type="evidence" value="ECO:0007669"/>
    <property type="project" value="UniProtKB-KW"/>
</dbReference>
<evidence type="ECO:0000256" key="6">
    <source>
        <dbReference type="SAM" id="SignalP"/>
    </source>
</evidence>
<keyword evidence="2 6" id="KW-0732">Signal</keyword>
<feature type="chain" id="PRO_5038723475" evidence="6">
    <location>
        <begin position="24"/>
        <end position="604"/>
    </location>
</feature>